<organism evidence="1 2">
    <name type="scientific">Thanatephorus cucumeris (strain AG1-IA)</name>
    <name type="common">Rice sheath blight fungus</name>
    <name type="synonym">Rhizoctonia solani</name>
    <dbReference type="NCBI Taxonomy" id="983506"/>
    <lineage>
        <taxon>Eukaryota</taxon>
        <taxon>Fungi</taxon>
        <taxon>Dikarya</taxon>
        <taxon>Basidiomycota</taxon>
        <taxon>Agaricomycotina</taxon>
        <taxon>Agaricomycetes</taxon>
        <taxon>Cantharellales</taxon>
        <taxon>Ceratobasidiaceae</taxon>
        <taxon>Rhizoctonia</taxon>
        <taxon>Rhizoctonia solani AG-1</taxon>
    </lineage>
</organism>
<accession>L8WPG1</accession>
<dbReference type="Proteomes" id="UP000011668">
    <property type="component" value="Unassembled WGS sequence"/>
</dbReference>
<proteinExistence type="predicted"/>
<dbReference type="AlphaFoldDB" id="L8WPG1"/>
<gene>
    <name evidence="1" type="ORF">AG1IA_06112</name>
</gene>
<evidence type="ECO:0000313" key="2">
    <source>
        <dbReference type="Proteomes" id="UP000011668"/>
    </source>
</evidence>
<keyword evidence="2" id="KW-1185">Reference proteome</keyword>
<name>L8WPG1_THACA</name>
<evidence type="ECO:0000313" key="1">
    <source>
        <dbReference type="EMBL" id="ELU39860.1"/>
    </source>
</evidence>
<reference evidence="1 2" key="1">
    <citation type="journal article" date="2013" name="Nat. Commun.">
        <title>The evolution and pathogenic mechanisms of the rice sheath blight pathogen.</title>
        <authorList>
            <person name="Zheng A."/>
            <person name="Lin R."/>
            <person name="Xu L."/>
            <person name="Qin P."/>
            <person name="Tang C."/>
            <person name="Ai P."/>
            <person name="Zhang D."/>
            <person name="Liu Y."/>
            <person name="Sun Z."/>
            <person name="Feng H."/>
            <person name="Wang Y."/>
            <person name="Chen Y."/>
            <person name="Liang X."/>
            <person name="Fu R."/>
            <person name="Li Q."/>
            <person name="Zhang J."/>
            <person name="Yu X."/>
            <person name="Xie Z."/>
            <person name="Ding L."/>
            <person name="Guan P."/>
            <person name="Tang J."/>
            <person name="Liang Y."/>
            <person name="Wang S."/>
            <person name="Deng Q."/>
            <person name="Li S."/>
            <person name="Zhu J."/>
            <person name="Wang L."/>
            <person name="Liu H."/>
            <person name="Li P."/>
        </authorList>
    </citation>
    <scope>NUCLEOTIDE SEQUENCE [LARGE SCALE GENOMIC DNA]</scope>
    <source>
        <strain evidence="2">AG-1 IA</strain>
    </source>
</reference>
<comment type="caution">
    <text evidence="1">The sequence shown here is derived from an EMBL/GenBank/DDBJ whole genome shotgun (WGS) entry which is preliminary data.</text>
</comment>
<sequence length="58" mass="6436">MCLIIDEINVAGRENRLEMLVRDIAATVLQNLCSESIPRHTAKARPVEPAGSTPRLHE</sequence>
<protein>
    <submittedName>
        <fullName evidence="1">Uncharacterized protein</fullName>
    </submittedName>
</protein>
<dbReference type="EMBL" id="AFRT01001599">
    <property type="protein sequence ID" value="ELU39860.1"/>
    <property type="molecule type" value="Genomic_DNA"/>
</dbReference>
<dbReference type="HOGENOM" id="CLU_2980701_0_0_1"/>